<dbReference type="GO" id="GO:0010628">
    <property type="term" value="P:positive regulation of gene expression"/>
    <property type="evidence" value="ECO:0007669"/>
    <property type="project" value="TreeGrafter"/>
</dbReference>
<organism evidence="2 3">
    <name type="scientific">Gnomoniopsis smithogilvyi</name>
    <dbReference type="NCBI Taxonomy" id="1191159"/>
    <lineage>
        <taxon>Eukaryota</taxon>
        <taxon>Fungi</taxon>
        <taxon>Dikarya</taxon>
        <taxon>Ascomycota</taxon>
        <taxon>Pezizomycotina</taxon>
        <taxon>Sordariomycetes</taxon>
        <taxon>Sordariomycetidae</taxon>
        <taxon>Diaporthales</taxon>
        <taxon>Gnomoniaceae</taxon>
        <taxon>Gnomoniopsis</taxon>
    </lineage>
</organism>
<dbReference type="CDD" id="cd00030">
    <property type="entry name" value="C2"/>
    <property type="match status" value="1"/>
</dbReference>
<dbReference type="InterPro" id="IPR000008">
    <property type="entry name" value="C2_dom"/>
</dbReference>
<dbReference type="EMBL" id="JAPEVB010000002">
    <property type="protein sequence ID" value="KAJ4394896.1"/>
    <property type="molecule type" value="Genomic_DNA"/>
</dbReference>
<accession>A0A9W8YZV1</accession>
<reference evidence="2" key="1">
    <citation type="submission" date="2022-10" db="EMBL/GenBank/DDBJ databases">
        <title>Tapping the CABI collections for fungal endophytes: first genome assemblies for Collariella, Neodidymelliopsis, Ascochyta clinopodiicola, Didymella pomorum, Didymosphaeria variabile, Neocosmospora piperis and Neocucurbitaria cava.</title>
        <authorList>
            <person name="Hill R."/>
        </authorList>
    </citation>
    <scope>NUCLEOTIDE SEQUENCE</scope>
    <source>
        <strain evidence="2">IMI 355082</strain>
    </source>
</reference>
<dbReference type="PANTHER" id="PTHR47800">
    <property type="entry name" value="C2 DOMAIN-CONTAINING PROTEIN"/>
    <property type="match status" value="1"/>
</dbReference>
<dbReference type="SUPFAM" id="SSF49562">
    <property type="entry name" value="C2 domain (Calcium/lipid-binding domain, CaLB)"/>
    <property type="match status" value="1"/>
</dbReference>
<keyword evidence="3" id="KW-1185">Reference proteome</keyword>
<dbReference type="AlphaFoldDB" id="A0A9W8YZV1"/>
<feature type="domain" description="C2" evidence="1">
    <location>
        <begin position="28"/>
        <end position="156"/>
    </location>
</feature>
<dbReference type="Gene3D" id="2.60.40.150">
    <property type="entry name" value="C2 domain"/>
    <property type="match status" value="1"/>
</dbReference>
<dbReference type="InterPro" id="IPR035892">
    <property type="entry name" value="C2_domain_sf"/>
</dbReference>
<gene>
    <name evidence="2" type="ORF">N0V93_004116</name>
</gene>
<dbReference type="OrthoDB" id="73919at2759"/>
<comment type="caution">
    <text evidence="2">The sequence shown here is derived from an EMBL/GenBank/DDBJ whole genome shotgun (WGS) entry which is preliminary data.</text>
</comment>
<sequence length="475" mass="52808">MSAFQGVLSHMKLGAHELLEKTKLPANKAQKLQDGAVSGTEHASQYVDLTIHFIGASGLPKMDVVGTADPYFRASLDGKLQYTSTVKENTQSPVWNEIWHIKNVPTTADLEVGVFDKDPGPRDDAIGLFHATITPGAKEYGIEGLITKRNKGTFWLEIQTREPTHATEHCPPYTFDGPVRFSRHFSPTVGLLTSLNDERLYSTWKIFIKGVGMFFGDIVQGWNREYAAAQRIFGPGPESMAVRSAIKSGHAMLYARSTCNGFGVIETKRDVLNLFEGSLRGHPPPPPPPLLQGDGNPLDEAPIKPPQRIKPAVYTYVIAVQDSSFRFSETGAAFLVDFASKHALHSNCAEAVRYSGEFHPRPVGGWQNFSDDIADDQVQWELVVDNNSGTYSPNKDDLVRVQMVLEYNLPGITVRTLDREDPELKESVQACRDYALKYRGTQKQELQPHVQFEGEKTMQEMATTEGMNPSDRQVL</sequence>
<proteinExistence type="predicted"/>
<dbReference type="Proteomes" id="UP001140453">
    <property type="component" value="Unassembled WGS sequence"/>
</dbReference>
<dbReference type="SMART" id="SM00239">
    <property type="entry name" value="C2"/>
    <property type="match status" value="1"/>
</dbReference>
<evidence type="ECO:0000313" key="3">
    <source>
        <dbReference type="Proteomes" id="UP001140453"/>
    </source>
</evidence>
<dbReference type="PANTHER" id="PTHR47800:SF5">
    <property type="entry name" value="FER-1-LIKE PROTEIN 6"/>
    <property type="match status" value="1"/>
</dbReference>
<evidence type="ECO:0000313" key="2">
    <source>
        <dbReference type="EMBL" id="KAJ4394896.1"/>
    </source>
</evidence>
<protein>
    <recommendedName>
        <fullName evidence="1">C2 domain-containing protein</fullName>
    </recommendedName>
</protein>
<evidence type="ECO:0000259" key="1">
    <source>
        <dbReference type="PROSITE" id="PS50004"/>
    </source>
</evidence>
<dbReference type="PROSITE" id="PS50004">
    <property type="entry name" value="C2"/>
    <property type="match status" value="1"/>
</dbReference>
<dbReference type="Pfam" id="PF00168">
    <property type="entry name" value="C2"/>
    <property type="match status" value="1"/>
</dbReference>
<name>A0A9W8YZV1_9PEZI</name>